<keyword evidence="1" id="KW-0175">Coiled coil</keyword>
<feature type="coiled-coil region" evidence="1">
    <location>
        <begin position="158"/>
        <end position="206"/>
    </location>
</feature>
<evidence type="ECO:0000313" key="3">
    <source>
        <dbReference type="EMBL" id="KAF7997652.1"/>
    </source>
</evidence>
<feature type="compositionally biased region" description="Low complexity" evidence="2">
    <location>
        <begin position="297"/>
        <end position="308"/>
    </location>
</feature>
<proteinExistence type="predicted"/>
<evidence type="ECO:0000256" key="1">
    <source>
        <dbReference type="SAM" id="Coils"/>
    </source>
</evidence>
<organism evidence="3 4">
    <name type="scientific">Aphidius gifuensis</name>
    <name type="common">Parasitoid wasp</name>
    <dbReference type="NCBI Taxonomy" id="684658"/>
    <lineage>
        <taxon>Eukaryota</taxon>
        <taxon>Metazoa</taxon>
        <taxon>Ecdysozoa</taxon>
        <taxon>Arthropoda</taxon>
        <taxon>Hexapoda</taxon>
        <taxon>Insecta</taxon>
        <taxon>Pterygota</taxon>
        <taxon>Neoptera</taxon>
        <taxon>Endopterygota</taxon>
        <taxon>Hymenoptera</taxon>
        <taxon>Apocrita</taxon>
        <taxon>Ichneumonoidea</taxon>
        <taxon>Braconidae</taxon>
        <taxon>Aphidiinae</taxon>
        <taxon>Aphidius</taxon>
    </lineage>
</organism>
<dbReference type="EMBL" id="JACMRX010000001">
    <property type="protein sequence ID" value="KAF7997652.1"/>
    <property type="molecule type" value="Genomic_DNA"/>
</dbReference>
<accession>A0A835CVN5</accession>
<name>A0A835CVN5_APHGI</name>
<feature type="compositionally biased region" description="Basic and acidic residues" evidence="2">
    <location>
        <begin position="77"/>
        <end position="87"/>
    </location>
</feature>
<dbReference type="Proteomes" id="UP000639338">
    <property type="component" value="Unassembled WGS sequence"/>
</dbReference>
<evidence type="ECO:0000256" key="2">
    <source>
        <dbReference type="SAM" id="MobiDB-lite"/>
    </source>
</evidence>
<reference evidence="3 4" key="1">
    <citation type="submission" date="2020-08" db="EMBL/GenBank/DDBJ databases">
        <title>Aphidius gifuensis genome sequencing and assembly.</title>
        <authorList>
            <person name="Du Z."/>
        </authorList>
    </citation>
    <scope>NUCLEOTIDE SEQUENCE [LARGE SCALE GENOMIC DNA]</scope>
    <source>
        <strain evidence="3">YNYX2018</strain>
        <tissue evidence="3">Adults</tissue>
    </source>
</reference>
<gene>
    <name evidence="3" type="ORF">HCN44_008825</name>
</gene>
<comment type="caution">
    <text evidence="3">The sequence shown here is derived from an EMBL/GenBank/DDBJ whole genome shotgun (WGS) entry which is preliminary data.</text>
</comment>
<sequence length="370" mass="40143">MSLTSQATSTTTSCTVSSCTIPSTTITIMSSPTRVSSVESGSTMIASSVIPRTTNVNNDIINDDVLPESVSITLNKSTDDMADKGDYSSDDDSSDHSSKDNASTTNISLVNNPELKADCASVENKLDNIISWCQKISNEQSTCKEDLQALKTSLNDSLISLNTRIKNGEDRIDGLENQVFFINDNISSLKDDVNLLSDKLNKLSVDITQGSPVNNLVLDLSTEVVVFGIPFSHTEELQSIITSLCKSIDFNSSLVIDSGRLDIRSSQKQLKKTAIPTCNLPDPVMLNEFINVQQLSSNSSSPVDKSSSFPENDDEELSLNSPRHPDSPSLDGNIDQINSPHCSNDVIDLSVKLNCTDITDQDCEYQNTPN</sequence>
<dbReference type="AlphaFoldDB" id="A0A835CVN5"/>
<keyword evidence="4" id="KW-1185">Reference proteome</keyword>
<dbReference type="OrthoDB" id="6598185at2759"/>
<dbReference type="Gene3D" id="1.20.5.340">
    <property type="match status" value="1"/>
</dbReference>
<evidence type="ECO:0000313" key="4">
    <source>
        <dbReference type="Proteomes" id="UP000639338"/>
    </source>
</evidence>
<protein>
    <submittedName>
        <fullName evidence="3">Uncharacterized protein</fullName>
    </submittedName>
</protein>
<feature type="region of interest" description="Disordered" evidence="2">
    <location>
        <begin position="76"/>
        <end position="106"/>
    </location>
</feature>
<feature type="region of interest" description="Disordered" evidence="2">
    <location>
        <begin position="297"/>
        <end position="337"/>
    </location>
</feature>